<evidence type="ECO:0000256" key="1">
    <source>
        <dbReference type="ARBA" id="ARBA00004141"/>
    </source>
</evidence>
<comment type="subcellular location">
    <subcellularLocation>
        <location evidence="1">Membrane</location>
        <topology evidence="1">Multi-pass membrane protein</topology>
    </subcellularLocation>
</comment>
<feature type="transmembrane region" description="Helical" evidence="8">
    <location>
        <begin position="174"/>
        <end position="193"/>
    </location>
</feature>
<feature type="domain" description="Sodium/calcium exchanger membrane region" evidence="9">
    <location>
        <begin position="77"/>
        <end position="217"/>
    </location>
</feature>
<feature type="transmembrane region" description="Helical" evidence="8">
    <location>
        <begin position="533"/>
        <end position="552"/>
    </location>
</feature>
<proteinExistence type="inferred from homology"/>
<name>A0A1Y2CSD2_9FUNG</name>
<dbReference type="GO" id="GO:0016020">
    <property type="term" value="C:membrane"/>
    <property type="evidence" value="ECO:0007669"/>
    <property type="project" value="UniProtKB-SubCell"/>
</dbReference>
<evidence type="ECO:0000256" key="4">
    <source>
        <dbReference type="ARBA" id="ARBA00022692"/>
    </source>
</evidence>
<dbReference type="AlphaFoldDB" id="A0A1Y2CSD2"/>
<feature type="compositionally biased region" description="Low complexity" evidence="7">
    <location>
        <begin position="452"/>
        <end position="461"/>
    </location>
</feature>
<feature type="transmembrane region" description="Helical" evidence="8">
    <location>
        <begin position="671"/>
        <end position="688"/>
    </location>
</feature>
<comment type="similarity">
    <text evidence="2">Belongs to the Ca(2+):cation antiporter (CaCA) (TC 2.A.19) family.</text>
</comment>
<feature type="transmembrane region" description="Helical" evidence="8">
    <location>
        <begin position="199"/>
        <end position="222"/>
    </location>
</feature>
<dbReference type="PANTHER" id="PTHR12266:SF0">
    <property type="entry name" value="MITOCHONDRIAL SODIUM_CALCIUM EXCHANGER PROTEIN"/>
    <property type="match status" value="1"/>
</dbReference>
<dbReference type="GO" id="GO:0006874">
    <property type="term" value="P:intracellular calcium ion homeostasis"/>
    <property type="evidence" value="ECO:0007669"/>
    <property type="project" value="TreeGrafter"/>
</dbReference>
<accession>A0A1Y2CSD2</accession>
<keyword evidence="11" id="KW-1185">Reference proteome</keyword>
<gene>
    <name evidence="10" type="ORF">BCR33DRAFT_847196</name>
</gene>
<evidence type="ECO:0000256" key="6">
    <source>
        <dbReference type="ARBA" id="ARBA00023136"/>
    </source>
</evidence>
<feature type="transmembrane region" description="Helical" evidence="8">
    <location>
        <begin position="644"/>
        <end position="664"/>
    </location>
</feature>
<dbReference type="PANTHER" id="PTHR12266">
    <property type="entry name" value="NA+/CA2+ K+ INDEPENDENT EXCHANGER"/>
    <property type="match status" value="1"/>
</dbReference>
<evidence type="ECO:0000256" key="3">
    <source>
        <dbReference type="ARBA" id="ARBA00022448"/>
    </source>
</evidence>
<dbReference type="OrthoDB" id="407410at2759"/>
<dbReference type="InterPro" id="IPR051359">
    <property type="entry name" value="CaCA_antiporter"/>
</dbReference>
<feature type="region of interest" description="Disordered" evidence="7">
    <location>
        <begin position="414"/>
        <end position="462"/>
    </location>
</feature>
<evidence type="ECO:0000313" key="11">
    <source>
        <dbReference type="Proteomes" id="UP000193642"/>
    </source>
</evidence>
<dbReference type="Pfam" id="PF01699">
    <property type="entry name" value="Na_Ca_ex"/>
    <property type="match status" value="2"/>
</dbReference>
<dbReference type="InterPro" id="IPR004837">
    <property type="entry name" value="NaCa_Exmemb"/>
</dbReference>
<feature type="transmembrane region" description="Helical" evidence="8">
    <location>
        <begin position="501"/>
        <end position="521"/>
    </location>
</feature>
<keyword evidence="3" id="KW-0813">Transport</keyword>
<feature type="compositionally biased region" description="Acidic residues" evidence="7">
    <location>
        <begin position="432"/>
        <end position="441"/>
    </location>
</feature>
<sequence>MAFFMIEPLVQHFDDGVAVIANSTVPLCEEIFLGGYEGSVCSYAVNYCGTGGSVNYMALYTCVFGGAPVVGLAVLVVLLVSCFVSIAAVAGGFLCANLSAMAALLQLGESVAGVTLAALGNGAPDIFATFSAVRANNGAMALGELLGAALFVTLVVVGAVAFVSDDTALPRRPFIRDLLFLIGCICIVVYISHTGEISFAISIVFILYYLIYVGIVVLGHFLHKGNNSGLSSGGHGHVIDVHNIDAIDADPHSEARDVLGHPMEDSDTDDNIPYNDFYDIDSSGTGYPFSNASETTAQLRGRRHFVPHLNKELFPFLAAYSQPDHDQELDAEGSDDETQLSHTTSIVHKFLAKLDKHRPLIRALRNSIVPYLARWDSMTLKERIFSLSTTPIGTALKLTIPIVHRGDVEKLRQYSDRRNSDMSGELGPLLDRDDDIDEDAESSGLLPRRPQPSRSQQQRPRVPGRLLMAESDRYLVSMQLFFGTQFAASVLMVRGDHAYNSIVWVSSCILGSIFASVAFFSSKTNTMPTMLRFNLLCFFGFIVSIVWVYTVANEIVGLLETIGIILHIDEVILGLTIFAVGNCMGDLMTNLSIARMGFPKMALGACFGAPLMNFLLGLGISALSMTAESRGSFEFETGPVLRKATIYLLASLVTTLFLVGASGFKTNQQIGKILLGEYVAIVFFILVGA</sequence>
<evidence type="ECO:0000256" key="5">
    <source>
        <dbReference type="ARBA" id="ARBA00022989"/>
    </source>
</evidence>
<keyword evidence="6 8" id="KW-0472">Membrane</keyword>
<comment type="caution">
    <text evidence="10">The sequence shown here is derived from an EMBL/GenBank/DDBJ whole genome shotgun (WGS) entry which is preliminary data.</text>
</comment>
<reference evidence="10 11" key="1">
    <citation type="submission" date="2016-07" db="EMBL/GenBank/DDBJ databases">
        <title>Pervasive Adenine N6-methylation of Active Genes in Fungi.</title>
        <authorList>
            <consortium name="DOE Joint Genome Institute"/>
            <person name="Mondo S.J."/>
            <person name="Dannebaum R.O."/>
            <person name="Kuo R.C."/>
            <person name="Labutti K."/>
            <person name="Haridas S."/>
            <person name="Kuo A."/>
            <person name="Salamov A."/>
            <person name="Ahrendt S.R."/>
            <person name="Lipzen A."/>
            <person name="Sullivan W."/>
            <person name="Andreopoulos W.B."/>
            <person name="Clum A."/>
            <person name="Lindquist E."/>
            <person name="Daum C."/>
            <person name="Ramamoorthy G.K."/>
            <person name="Gryganskyi A."/>
            <person name="Culley D."/>
            <person name="Magnuson J.K."/>
            <person name="James T.Y."/>
            <person name="O'Malley M.A."/>
            <person name="Stajich J.E."/>
            <person name="Spatafora J.W."/>
            <person name="Visel A."/>
            <person name="Grigoriev I.V."/>
        </authorList>
    </citation>
    <scope>NUCLEOTIDE SEQUENCE [LARGE SCALE GENOMIC DNA]</scope>
    <source>
        <strain evidence="10 11">JEL800</strain>
    </source>
</reference>
<evidence type="ECO:0000256" key="2">
    <source>
        <dbReference type="ARBA" id="ARBA00008170"/>
    </source>
</evidence>
<feature type="transmembrane region" description="Helical" evidence="8">
    <location>
        <begin position="139"/>
        <end position="162"/>
    </location>
</feature>
<feature type="domain" description="Sodium/calcium exchanger membrane region" evidence="9">
    <location>
        <begin position="538"/>
        <end position="686"/>
    </location>
</feature>
<keyword evidence="4 8" id="KW-0812">Transmembrane</keyword>
<dbReference type="InterPro" id="IPR044880">
    <property type="entry name" value="NCX_ion-bd_dom_sf"/>
</dbReference>
<feature type="transmembrane region" description="Helical" evidence="8">
    <location>
        <begin position="558"/>
        <end position="580"/>
    </location>
</feature>
<dbReference type="Gene3D" id="1.20.1420.30">
    <property type="entry name" value="NCX, central ion-binding region"/>
    <property type="match status" value="2"/>
</dbReference>
<dbReference type="EMBL" id="MCGO01000008">
    <property type="protein sequence ID" value="ORY49949.1"/>
    <property type="molecule type" value="Genomic_DNA"/>
</dbReference>
<dbReference type="Proteomes" id="UP000193642">
    <property type="component" value="Unassembled WGS sequence"/>
</dbReference>
<evidence type="ECO:0000256" key="7">
    <source>
        <dbReference type="SAM" id="MobiDB-lite"/>
    </source>
</evidence>
<organism evidence="10 11">
    <name type="scientific">Rhizoclosmatium globosum</name>
    <dbReference type="NCBI Taxonomy" id="329046"/>
    <lineage>
        <taxon>Eukaryota</taxon>
        <taxon>Fungi</taxon>
        <taxon>Fungi incertae sedis</taxon>
        <taxon>Chytridiomycota</taxon>
        <taxon>Chytridiomycota incertae sedis</taxon>
        <taxon>Chytridiomycetes</taxon>
        <taxon>Chytridiales</taxon>
        <taxon>Chytriomycetaceae</taxon>
        <taxon>Rhizoclosmatium</taxon>
    </lineage>
</organism>
<evidence type="ECO:0000313" key="10">
    <source>
        <dbReference type="EMBL" id="ORY49949.1"/>
    </source>
</evidence>
<evidence type="ECO:0000256" key="8">
    <source>
        <dbReference type="SAM" id="Phobius"/>
    </source>
</evidence>
<dbReference type="GO" id="GO:0008324">
    <property type="term" value="F:monoatomic cation transmembrane transporter activity"/>
    <property type="evidence" value="ECO:0007669"/>
    <property type="project" value="TreeGrafter"/>
</dbReference>
<dbReference type="STRING" id="329046.A0A1Y2CSD2"/>
<keyword evidence="5 8" id="KW-1133">Transmembrane helix</keyword>
<feature type="transmembrane region" description="Helical" evidence="8">
    <location>
        <begin position="601"/>
        <end position="624"/>
    </location>
</feature>
<protein>
    <recommendedName>
        <fullName evidence="9">Sodium/calcium exchanger membrane region domain-containing protein</fullName>
    </recommendedName>
</protein>
<evidence type="ECO:0000259" key="9">
    <source>
        <dbReference type="Pfam" id="PF01699"/>
    </source>
</evidence>